<gene>
    <name evidence="12" type="ORF">F6B43_02920</name>
</gene>
<feature type="compositionally biased region" description="Low complexity" evidence="8">
    <location>
        <begin position="464"/>
        <end position="483"/>
    </location>
</feature>
<keyword evidence="3" id="KW-0328">Glycosyltransferase</keyword>
<dbReference type="InterPro" id="IPR038731">
    <property type="entry name" value="RgtA/B/C-like"/>
</dbReference>
<evidence type="ECO:0000256" key="1">
    <source>
        <dbReference type="ARBA" id="ARBA00004651"/>
    </source>
</evidence>
<evidence type="ECO:0000256" key="2">
    <source>
        <dbReference type="ARBA" id="ARBA00022475"/>
    </source>
</evidence>
<dbReference type="InterPro" id="IPR050297">
    <property type="entry name" value="LipidA_mod_glycosyltrf_83"/>
</dbReference>
<dbReference type="PANTHER" id="PTHR33908:SF3">
    <property type="entry name" value="UNDECAPRENYL PHOSPHATE-ALPHA-4-AMINO-4-DEOXY-L-ARABINOSE ARABINOSYL TRANSFERASE"/>
    <property type="match status" value="1"/>
</dbReference>
<feature type="domain" description="Putative mannosyltransferase YkcA/B-like C-terminal" evidence="11">
    <location>
        <begin position="504"/>
        <end position="595"/>
    </location>
</feature>
<dbReference type="OrthoDB" id="5241882at2"/>
<evidence type="ECO:0000259" key="10">
    <source>
        <dbReference type="Pfam" id="PF13231"/>
    </source>
</evidence>
<reference evidence="13" key="1">
    <citation type="submission" date="2019-09" db="EMBL/GenBank/DDBJ databases">
        <title>Mumia zhuanghuii sp. nov. isolated from the intestinal contents of plateau pika (Ochotona curzoniae) in the Qinghai-Tibet plateau of China.</title>
        <authorList>
            <person name="Tian Z."/>
        </authorList>
    </citation>
    <scope>NUCLEOTIDE SEQUENCE [LARGE SCALE GENOMIC DNA]</scope>
    <source>
        <strain evidence="13">JCM 30598</strain>
    </source>
</reference>
<comment type="caution">
    <text evidence="12">The sequence shown here is derived from an EMBL/GenBank/DDBJ whole genome shotgun (WGS) entry which is preliminary data.</text>
</comment>
<dbReference type="InterPro" id="IPR056785">
    <property type="entry name" value="YkcA/B-like_C"/>
</dbReference>
<feature type="transmembrane region" description="Helical" evidence="9">
    <location>
        <begin position="301"/>
        <end position="320"/>
    </location>
</feature>
<dbReference type="Proteomes" id="UP000325827">
    <property type="component" value="Unassembled WGS sequence"/>
</dbReference>
<evidence type="ECO:0000256" key="3">
    <source>
        <dbReference type="ARBA" id="ARBA00022676"/>
    </source>
</evidence>
<dbReference type="GO" id="GO:0010041">
    <property type="term" value="P:response to iron(III) ion"/>
    <property type="evidence" value="ECO:0007669"/>
    <property type="project" value="TreeGrafter"/>
</dbReference>
<feature type="transmembrane region" description="Helical" evidence="9">
    <location>
        <begin position="195"/>
        <end position="218"/>
    </location>
</feature>
<feature type="transmembrane region" description="Helical" evidence="9">
    <location>
        <begin position="72"/>
        <end position="93"/>
    </location>
</feature>
<organism evidence="12 13">
    <name type="scientific">Microbacterium rhizomatis</name>
    <dbReference type="NCBI Taxonomy" id="1631477"/>
    <lineage>
        <taxon>Bacteria</taxon>
        <taxon>Bacillati</taxon>
        <taxon>Actinomycetota</taxon>
        <taxon>Actinomycetes</taxon>
        <taxon>Micrococcales</taxon>
        <taxon>Microbacteriaceae</taxon>
        <taxon>Microbacterium</taxon>
    </lineage>
</organism>
<dbReference type="Pfam" id="PF13231">
    <property type="entry name" value="PMT_2"/>
    <property type="match status" value="1"/>
</dbReference>
<protein>
    <submittedName>
        <fullName evidence="12">4-amino-4-deoxy-L-arabinose transferase</fullName>
    </submittedName>
</protein>
<keyword evidence="6 9" id="KW-1133">Transmembrane helix</keyword>
<feature type="transmembrane region" description="Helical" evidence="9">
    <location>
        <begin position="404"/>
        <end position="427"/>
    </location>
</feature>
<accession>A0A5J5J6G3</accession>
<name>A0A5J5J6G3_9MICO</name>
<feature type="domain" description="Glycosyltransferase RgtA/B/C/D-like" evidence="10">
    <location>
        <begin position="52"/>
        <end position="206"/>
    </location>
</feature>
<feature type="transmembrane region" description="Helical" evidence="9">
    <location>
        <begin position="378"/>
        <end position="397"/>
    </location>
</feature>
<dbReference type="GO" id="GO:0009103">
    <property type="term" value="P:lipopolysaccharide biosynthetic process"/>
    <property type="evidence" value="ECO:0007669"/>
    <property type="project" value="UniProtKB-ARBA"/>
</dbReference>
<sequence length="612" mass="63150">MLGVVTAFVAGWDVWTGSRSDYYASIALSMSQNWSNFFFGSFDPSGTVTLDKIPGSFWVPALFVKVFGFSDWAVILPNSLAAVAATLIVAVTAKCLLSPTAGLIAGAVMASTPILIAVSRSNQPESFFVLGLALTAWASAKALQRRSFGWLTAAGLFVALSFQTYMLEAWAIWPALAAGFLCTKQPFLRKLWQTAVAGVVSLAASVSWIVVVAVIPAAQRPYIGSTLHNDPWEMVFGYNGLGRFGTDTADAAAYRSFTPPFSGSAGVLRLFNEQVAGQIAWMIPTAILGVVVLAVLRFSAAITVFVGVWLVTFLAMFSAVAGMHQFYTAALAVPMALAVGLAFAQARHKRKVWAQAGIIAVAGISALAIGAFYGGYSIVVAVIQAILGALAIGLLVAERRRGSLVRIWTALLAAVALVLTPAAWSVVSMSHPSSTNPVAGGVAEVSFGGGNPFGSRAGGGGSAQGAPQGVPQGTPRGASQGARPPGGAGGPGGSGGRIAASSLDWLEQHRGDARYLVAAFGAQIAATIILDSGGQSVLPIGGFNSGDPVPTLDAFRTLVTDGALRYVYAPDLIGATTVSSTATSSEQIRAWVAQNCTAVADLSGTGIYDCSP</sequence>
<keyword evidence="7 9" id="KW-0472">Membrane</keyword>
<evidence type="ECO:0000256" key="5">
    <source>
        <dbReference type="ARBA" id="ARBA00022692"/>
    </source>
</evidence>
<evidence type="ECO:0000313" key="13">
    <source>
        <dbReference type="Proteomes" id="UP000325827"/>
    </source>
</evidence>
<dbReference type="GO" id="GO:0016763">
    <property type="term" value="F:pentosyltransferase activity"/>
    <property type="evidence" value="ECO:0007669"/>
    <property type="project" value="TreeGrafter"/>
</dbReference>
<dbReference type="PANTHER" id="PTHR33908">
    <property type="entry name" value="MANNOSYLTRANSFERASE YKCB-RELATED"/>
    <property type="match status" value="1"/>
</dbReference>
<evidence type="ECO:0000256" key="9">
    <source>
        <dbReference type="SAM" id="Phobius"/>
    </source>
</evidence>
<evidence type="ECO:0000313" key="12">
    <source>
        <dbReference type="EMBL" id="KAA9111621.1"/>
    </source>
</evidence>
<feature type="transmembrane region" description="Helical" evidence="9">
    <location>
        <begin position="100"/>
        <end position="120"/>
    </location>
</feature>
<feature type="transmembrane region" description="Helical" evidence="9">
    <location>
        <begin position="326"/>
        <end position="345"/>
    </location>
</feature>
<keyword evidence="4 12" id="KW-0808">Transferase</keyword>
<dbReference type="AlphaFoldDB" id="A0A5J5J6G3"/>
<evidence type="ECO:0000256" key="7">
    <source>
        <dbReference type="ARBA" id="ARBA00023136"/>
    </source>
</evidence>
<comment type="subcellular location">
    <subcellularLocation>
        <location evidence="1">Cell membrane</location>
        <topology evidence="1">Multi-pass membrane protein</topology>
    </subcellularLocation>
</comment>
<evidence type="ECO:0000256" key="6">
    <source>
        <dbReference type="ARBA" id="ARBA00022989"/>
    </source>
</evidence>
<feature type="transmembrane region" description="Helical" evidence="9">
    <location>
        <begin position="171"/>
        <end position="188"/>
    </location>
</feature>
<keyword evidence="13" id="KW-1185">Reference proteome</keyword>
<dbReference type="EMBL" id="VYSA01000001">
    <property type="protein sequence ID" value="KAA9111621.1"/>
    <property type="molecule type" value="Genomic_DNA"/>
</dbReference>
<keyword evidence="2" id="KW-1003">Cell membrane</keyword>
<dbReference type="Pfam" id="PF24878">
    <property type="entry name" value="YkcB_C"/>
    <property type="match status" value="1"/>
</dbReference>
<evidence type="ECO:0000256" key="8">
    <source>
        <dbReference type="SAM" id="MobiDB-lite"/>
    </source>
</evidence>
<feature type="region of interest" description="Disordered" evidence="8">
    <location>
        <begin position="456"/>
        <end position="495"/>
    </location>
</feature>
<proteinExistence type="predicted"/>
<feature type="transmembrane region" description="Helical" evidence="9">
    <location>
        <begin position="279"/>
        <end position="296"/>
    </location>
</feature>
<dbReference type="GO" id="GO:0005886">
    <property type="term" value="C:plasma membrane"/>
    <property type="evidence" value="ECO:0007669"/>
    <property type="project" value="UniProtKB-SubCell"/>
</dbReference>
<evidence type="ECO:0000259" key="11">
    <source>
        <dbReference type="Pfam" id="PF24878"/>
    </source>
</evidence>
<feature type="compositionally biased region" description="Gly residues" evidence="8">
    <location>
        <begin position="484"/>
        <end position="495"/>
    </location>
</feature>
<keyword evidence="5 9" id="KW-0812">Transmembrane</keyword>
<feature type="transmembrane region" description="Helical" evidence="9">
    <location>
        <begin position="352"/>
        <end position="372"/>
    </location>
</feature>
<evidence type="ECO:0000256" key="4">
    <source>
        <dbReference type="ARBA" id="ARBA00022679"/>
    </source>
</evidence>